<dbReference type="InterPro" id="IPR016870">
    <property type="entry name" value="UCP028137"/>
</dbReference>
<dbReference type="RefSeq" id="WP_143236378.1">
    <property type="nucleotide sequence ID" value="NZ_VJWL01000004.1"/>
</dbReference>
<dbReference type="PIRSF" id="PIRSF028137">
    <property type="entry name" value="UCP028137"/>
    <property type="match status" value="1"/>
</dbReference>
<dbReference type="AlphaFoldDB" id="A0A552WZD6"/>
<proteinExistence type="predicted"/>
<dbReference type="NCBIfam" id="NF041646">
    <property type="entry name" value="VC0807_fam"/>
    <property type="match status" value="1"/>
</dbReference>
<accession>A0A552WZD6</accession>
<dbReference type="EMBL" id="VJWL01000004">
    <property type="protein sequence ID" value="TRW48056.1"/>
    <property type="molecule type" value="Genomic_DNA"/>
</dbReference>
<dbReference type="Proteomes" id="UP000320359">
    <property type="component" value="Unassembled WGS sequence"/>
</dbReference>
<feature type="transmembrane region" description="Helical" evidence="1">
    <location>
        <begin position="37"/>
        <end position="55"/>
    </location>
</feature>
<comment type="caution">
    <text evidence="2">The sequence shown here is derived from an EMBL/GenBank/DDBJ whole genome shotgun (WGS) entry which is preliminary data.</text>
</comment>
<keyword evidence="3" id="KW-1185">Reference proteome</keyword>
<gene>
    <name evidence="2" type="ORF">FM042_10370</name>
</gene>
<feature type="transmembrane region" description="Helical" evidence="1">
    <location>
        <begin position="196"/>
        <end position="215"/>
    </location>
</feature>
<keyword evidence="1" id="KW-1133">Transmembrane helix</keyword>
<feature type="transmembrane region" description="Helical" evidence="1">
    <location>
        <begin position="12"/>
        <end position="31"/>
    </location>
</feature>
<reference evidence="2 3" key="1">
    <citation type="submission" date="2019-07" db="EMBL/GenBank/DDBJ databases">
        <authorList>
            <person name="Yang M."/>
            <person name="Zhao D."/>
            <person name="Xiang H."/>
        </authorList>
    </citation>
    <scope>NUCLEOTIDE SEQUENCE [LARGE SCALE GENOMIC DNA]</scope>
    <source>
        <strain evidence="2 3">IM1326</strain>
    </source>
</reference>
<protein>
    <submittedName>
        <fullName evidence="2">MFS transporter</fullName>
    </submittedName>
</protein>
<sequence>MSARPEGQKQPGLLPNLMFNILLPVVILMQLSSEERLGPVWALIIGLAFPIGYGLWDLNRRKKINGFSVLGIISVLLTGGIGLLQLDPKYIAIKEAAVPAIFGLVVWGSRFTKFPIVEKLLLNRQMLDVDALYRKLAEKGNQARFKRVMNMAGNGVAAAFALSAVLNYILASAIVVSPAGTEAFNNEIGRMTALSFPVIVLPTMLVMFGAIFYLFHQINALTGDSIEAYMHDKKSAAASSSDHKDT</sequence>
<evidence type="ECO:0000313" key="2">
    <source>
        <dbReference type="EMBL" id="TRW48056.1"/>
    </source>
</evidence>
<feature type="transmembrane region" description="Helical" evidence="1">
    <location>
        <begin position="156"/>
        <end position="176"/>
    </location>
</feature>
<organism evidence="2 3">
    <name type="scientific">Aliidiomarina halalkaliphila</name>
    <dbReference type="NCBI Taxonomy" id="2593535"/>
    <lineage>
        <taxon>Bacteria</taxon>
        <taxon>Pseudomonadati</taxon>
        <taxon>Pseudomonadota</taxon>
        <taxon>Gammaproteobacteria</taxon>
        <taxon>Alteromonadales</taxon>
        <taxon>Idiomarinaceae</taxon>
        <taxon>Aliidiomarina</taxon>
    </lineage>
</organism>
<feature type="transmembrane region" description="Helical" evidence="1">
    <location>
        <begin position="67"/>
        <end position="84"/>
    </location>
</feature>
<evidence type="ECO:0000256" key="1">
    <source>
        <dbReference type="SAM" id="Phobius"/>
    </source>
</evidence>
<dbReference type="OrthoDB" id="188353at2"/>
<name>A0A552WZD6_9GAMM</name>
<evidence type="ECO:0000313" key="3">
    <source>
        <dbReference type="Proteomes" id="UP000320359"/>
    </source>
</evidence>
<keyword evidence="1" id="KW-0472">Membrane</keyword>
<keyword evidence="1" id="KW-0812">Transmembrane</keyword>
<feature type="transmembrane region" description="Helical" evidence="1">
    <location>
        <begin position="90"/>
        <end position="109"/>
    </location>
</feature>